<keyword evidence="6" id="KW-0732">Signal</keyword>
<evidence type="ECO:0000256" key="4">
    <source>
        <dbReference type="ARBA" id="ARBA00022452"/>
    </source>
</evidence>
<evidence type="ECO:0000256" key="3">
    <source>
        <dbReference type="ARBA" id="ARBA00015419"/>
    </source>
</evidence>
<evidence type="ECO:0000256" key="1">
    <source>
        <dbReference type="ARBA" id="ARBA00004442"/>
    </source>
</evidence>
<evidence type="ECO:0000256" key="10">
    <source>
        <dbReference type="ARBA" id="ARBA00093548"/>
    </source>
</evidence>
<keyword evidence="5" id="KW-0812">Transmembrane</keyword>
<dbReference type="Gene3D" id="3.10.20.310">
    <property type="entry name" value="membrane protein fhac"/>
    <property type="match status" value="3"/>
</dbReference>
<evidence type="ECO:0000256" key="6">
    <source>
        <dbReference type="ARBA" id="ARBA00022729"/>
    </source>
</evidence>
<evidence type="ECO:0000259" key="12">
    <source>
        <dbReference type="Pfam" id="PF17243"/>
    </source>
</evidence>
<evidence type="ECO:0000259" key="11">
    <source>
        <dbReference type="Pfam" id="PF01103"/>
    </source>
</evidence>
<protein>
    <recommendedName>
        <fullName evidence="3">Translocation and assembly module subunit TamA</fullName>
    </recommendedName>
    <alternativeName>
        <fullName evidence="9">Autotransporter assembly factor TamA</fullName>
    </alternativeName>
</protein>
<dbReference type="Pfam" id="PF17243">
    <property type="entry name" value="POTRA_TamA_1"/>
    <property type="match status" value="1"/>
</dbReference>
<feature type="domain" description="TamA POTRA" evidence="12">
    <location>
        <begin position="36"/>
        <end position="94"/>
    </location>
</feature>
<proteinExistence type="inferred from homology"/>
<evidence type="ECO:0000313" key="14">
    <source>
        <dbReference type="Proteomes" id="UP001595897"/>
    </source>
</evidence>
<name>A0ABV9LVH3_9ALTE</name>
<dbReference type="Gene3D" id="2.40.160.50">
    <property type="entry name" value="membrane protein fhac: a member of the omp85/tpsb transporter family"/>
    <property type="match status" value="1"/>
</dbReference>
<evidence type="ECO:0000313" key="13">
    <source>
        <dbReference type="EMBL" id="MFC4700497.1"/>
    </source>
</evidence>
<evidence type="ECO:0000256" key="8">
    <source>
        <dbReference type="ARBA" id="ARBA00023237"/>
    </source>
</evidence>
<evidence type="ECO:0000256" key="2">
    <source>
        <dbReference type="ARBA" id="ARBA00010248"/>
    </source>
</evidence>
<evidence type="ECO:0000256" key="5">
    <source>
        <dbReference type="ARBA" id="ARBA00022692"/>
    </source>
</evidence>
<accession>A0ABV9LVH3</accession>
<dbReference type="Pfam" id="PF01103">
    <property type="entry name" value="Omp85"/>
    <property type="match status" value="1"/>
</dbReference>
<keyword evidence="8" id="KW-0998">Cell outer membrane</keyword>
<dbReference type="PANTHER" id="PTHR12815">
    <property type="entry name" value="SORTING AND ASSEMBLY MACHINERY SAMM50 PROTEIN FAMILY MEMBER"/>
    <property type="match status" value="1"/>
</dbReference>
<reference evidence="14" key="1">
    <citation type="journal article" date="2019" name="Int. J. Syst. Evol. Microbiol.">
        <title>The Global Catalogue of Microorganisms (GCM) 10K type strain sequencing project: providing services to taxonomists for standard genome sequencing and annotation.</title>
        <authorList>
            <consortium name="The Broad Institute Genomics Platform"/>
            <consortium name="The Broad Institute Genome Sequencing Center for Infectious Disease"/>
            <person name="Wu L."/>
            <person name="Ma J."/>
        </authorList>
    </citation>
    <scope>NUCLEOTIDE SEQUENCE [LARGE SCALE GENOMIC DNA]</scope>
    <source>
        <strain evidence="14">KACC 12507</strain>
    </source>
</reference>
<dbReference type="PANTHER" id="PTHR12815:SF47">
    <property type="entry name" value="TRANSLOCATION AND ASSEMBLY MODULE SUBUNIT TAMA"/>
    <property type="match status" value="1"/>
</dbReference>
<keyword evidence="14" id="KW-1185">Reference proteome</keyword>
<evidence type="ECO:0000256" key="9">
    <source>
        <dbReference type="ARBA" id="ARBA00033063"/>
    </source>
</evidence>
<evidence type="ECO:0000256" key="7">
    <source>
        <dbReference type="ARBA" id="ARBA00023136"/>
    </source>
</evidence>
<comment type="similarity">
    <text evidence="2">Belongs to the TamA family.</text>
</comment>
<comment type="subcellular location">
    <subcellularLocation>
        <location evidence="1">Cell outer membrane</location>
    </subcellularLocation>
</comment>
<dbReference type="RefSeq" id="WP_382407950.1">
    <property type="nucleotide sequence ID" value="NZ_JBHSGU010000002.1"/>
</dbReference>
<dbReference type="EMBL" id="JBHSGU010000002">
    <property type="protein sequence ID" value="MFC4700497.1"/>
    <property type="molecule type" value="Genomic_DNA"/>
</dbReference>
<comment type="caution">
    <text evidence="13">The sequence shown here is derived from an EMBL/GenBank/DDBJ whole genome shotgun (WGS) entry which is preliminary data.</text>
</comment>
<keyword evidence="4" id="KW-1134">Transmembrane beta strand</keyword>
<comment type="subunit">
    <text evidence="10">Interacts with TamB to form the translocation and assembly module (TAM).</text>
</comment>
<dbReference type="InterPro" id="IPR039910">
    <property type="entry name" value="D15-like"/>
</dbReference>
<dbReference type="InterPro" id="IPR000184">
    <property type="entry name" value="Bac_surfAg_D15"/>
</dbReference>
<gene>
    <name evidence="13" type="ORF">ACFO4O_10030</name>
</gene>
<sequence>MTAIKEHVISLARLAGALLTCLALLVSPLALAEDKIVINGLPSSELEKNVRLLLSEVSTPIGRINEDKYKQSLLTQAEKALQAFAYYDASLTVTDLRFTTQTNEDNKSVQHVAYTLNVDLGSKAIVEQVVLLNDLAQTDQQALPPQIVEVIEQVKQFKGKPLDHPKYENLKNKLKTLVLLYGYFDFIFPVHKLIVEPPKNSNDGASDTSISSSEQKPKSKAIVHWIFYLGKRYQFGKVVFLGDTRGQDIAQSVKPFKYGEYFEQSKVGDYSIDMQSTDYFSSAIARANAGNASDYKVPIEVILDPKPKDTFEFGLGVSTDTGPRVTVDWSRPWVNLRGHSLGARLYLSRPRKSLKANYRIPMANPLNDFFNFQAGFNQVDENQTRSDNFSLAVQRQWGAVEEDDWDKIAFVKFEQESFVQGAAEEETTNLLLPGFSFSRTRKRGEIFVEWGDLQQITVEGGTKALLSDIDFFKVLARTKWIREFGQHRFLLRADAGAISTSDFSRVPSTQRFFAGGDQSIRGFGLNEVSDFEFVTVDGEEKKELLGGKYLAVASVEYSYPVAEKFRAAVFVDAGNANDNPIKNYAYGYGVGMHWLSPIGTVRLYLARGQDELESKFRLHLVIGPGL</sequence>
<organism evidence="13 14">
    <name type="scientific">Glaciecola siphonariae</name>
    <dbReference type="NCBI Taxonomy" id="521012"/>
    <lineage>
        <taxon>Bacteria</taxon>
        <taxon>Pseudomonadati</taxon>
        <taxon>Pseudomonadota</taxon>
        <taxon>Gammaproteobacteria</taxon>
        <taxon>Alteromonadales</taxon>
        <taxon>Alteromonadaceae</taxon>
        <taxon>Glaciecola</taxon>
    </lineage>
</organism>
<feature type="domain" description="Bacterial surface antigen (D15)" evidence="11">
    <location>
        <begin position="313"/>
        <end position="607"/>
    </location>
</feature>
<keyword evidence="7" id="KW-0472">Membrane</keyword>
<dbReference type="InterPro" id="IPR035243">
    <property type="entry name" value="TamA_POTRA_Dom_1"/>
</dbReference>
<dbReference type="Proteomes" id="UP001595897">
    <property type="component" value="Unassembled WGS sequence"/>
</dbReference>